<dbReference type="SMART" id="SM00470">
    <property type="entry name" value="ParB"/>
    <property type="match status" value="1"/>
</dbReference>
<dbReference type="AlphaFoldDB" id="A0AAV3UKA0"/>
<dbReference type="PROSITE" id="PS51371">
    <property type="entry name" value="CBS"/>
    <property type="match status" value="2"/>
</dbReference>
<dbReference type="InterPro" id="IPR003115">
    <property type="entry name" value="ParB_N"/>
</dbReference>
<dbReference type="InterPro" id="IPR000644">
    <property type="entry name" value="CBS_dom"/>
</dbReference>
<gene>
    <name evidence="4" type="ORF">GCM10025751_34510</name>
</gene>
<reference evidence="4 5" key="1">
    <citation type="journal article" date="2019" name="Int. J. Syst. Evol. Microbiol.">
        <title>The Global Catalogue of Microorganisms (GCM) 10K type strain sequencing project: providing services to taxonomists for standard genome sequencing and annotation.</title>
        <authorList>
            <consortium name="The Broad Institute Genomics Platform"/>
            <consortium name="The Broad Institute Genome Sequencing Center for Infectious Disease"/>
            <person name="Wu L."/>
            <person name="Ma J."/>
        </authorList>
    </citation>
    <scope>NUCLEOTIDE SEQUENCE [LARGE SCALE GENOMIC DNA]</scope>
    <source>
        <strain evidence="4 5">JCM 17504</strain>
    </source>
</reference>
<evidence type="ECO:0000313" key="4">
    <source>
        <dbReference type="EMBL" id="GAA5055186.1"/>
    </source>
</evidence>
<evidence type="ECO:0000313" key="5">
    <source>
        <dbReference type="Proteomes" id="UP001501729"/>
    </source>
</evidence>
<dbReference type="PANTHER" id="PTHR43080:SF2">
    <property type="entry name" value="CBS DOMAIN-CONTAINING PROTEIN"/>
    <property type="match status" value="1"/>
</dbReference>
<dbReference type="SUPFAM" id="SSF110849">
    <property type="entry name" value="ParB/Sulfiredoxin"/>
    <property type="match status" value="1"/>
</dbReference>
<proteinExistence type="predicted"/>
<dbReference type="Gene3D" id="3.10.580.10">
    <property type="entry name" value="CBS-domain"/>
    <property type="match status" value="1"/>
</dbReference>
<feature type="domain" description="CBS" evidence="3">
    <location>
        <begin position="44"/>
        <end position="102"/>
    </location>
</feature>
<dbReference type="CDD" id="cd04610">
    <property type="entry name" value="CBS_pair_ParBc_assoc"/>
    <property type="match status" value="1"/>
</dbReference>
<dbReference type="Proteomes" id="UP001501729">
    <property type="component" value="Unassembled WGS sequence"/>
</dbReference>
<accession>A0AAV3UKA0</accession>
<dbReference type="SMART" id="SM00116">
    <property type="entry name" value="CBS"/>
    <property type="match status" value="2"/>
</dbReference>
<comment type="caution">
    <text evidence="4">The sequence shown here is derived from an EMBL/GenBank/DDBJ whole genome shotgun (WGS) entry which is preliminary data.</text>
</comment>
<keyword evidence="1 2" id="KW-0129">CBS domain</keyword>
<dbReference type="InterPro" id="IPR051257">
    <property type="entry name" value="Diverse_CBS-Domain"/>
</dbReference>
<dbReference type="PIRSF" id="PIRSF004699">
    <property type="entry name" value="UCP004699_CBS_ParB"/>
    <property type="match status" value="1"/>
</dbReference>
<dbReference type="Gene3D" id="3.90.1530.10">
    <property type="entry name" value="Conserved hypothetical protein from pyrococcus furiosus pfu- 392566-001, ParB domain"/>
    <property type="match status" value="1"/>
</dbReference>
<dbReference type="InterPro" id="IPR046342">
    <property type="entry name" value="CBS_dom_sf"/>
</dbReference>
<dbReference type="SUPFAM" id="SSF54631">
    <property type="entry name" value="CBS-domain pair"/>
    <property type="match status" value="1"/>
</dbReference>
<evidence type="ECO:0000256" key="1">
    <source>
        <dbReference type="ARBA" id="ARBA00023122"/>
    </source>
</evidence>
<dbReference type="PANTHER" id="PTHR43080">
    <property type="entry name" value="CBS DOMAIN-CONTAINING PROTEIN CBSX3, MITOCHONDRIAL"/>
    <property type="match status" value="1"/>
</dbReference>
<dbReference type="EMBL" id="BAABKX010000015">
    <property type="protein sequence ID" value="GAA5055186.1"/>
    <property type="molecule type" value="Genomic_DNA"/>
</dbReference>
<dbReference type="InterPro" id="IPR036086">
    <property type="entry name" value="ParB/Sulfiredoxin_sf"/>
</dbReference>
<keyword evidence="5" id="KW-1185">Reference proteome</keyword>
<feature type="domain" description="CBS" evidence="3">
    <location>
        <begin position="103"/>
        <end position="160"/>
    </location>
</feature>
<dbReference type="Pfam" id="PF00571">
    <property type="entry name" value="CBS"/>
    <property type="match status" value="2"/>
</dbReference>
<evidence type="ECO:0000256" key="2">
    <source>
        <dbReference type="PROSITE-ProRule" id="PRU00703"/>
    </source>
</evidence>
<evidence type="ECO:0000259" key="3">
    <source>
        <dbReference type="PROSITE" id="PS51371"/>
    </source>
</evidence>
<organism evidence="4 5">
    <name type="scientific">Haladaptatus pallidirubidus</name>
    <dbReference type="NCBI Taxonomy" id="1008152"/>
    <lineage>
        <taxon>Archaea</taxon>
        <taxon>Methanobacteriati</taxon>
        <taxon>Methanobacteriota</taxon>
        <taxon>Stenosarchaea group</taxon>
        <taxon>Halobacteria</taxon>
        <taxon>Halobacteriales</taxon>
        <taxon>Haladaptataceae</taxon>
        <taxon>Haladaptatus</taxon>
    </lineage>
</organism>
<name>A0AAV3UKA0_9EURY</name>
<sequence>MLGELWVLCMDEAEEESGRQSPPPVRFVSDGGTEGIKAKVKDYMTRDVATVSPDATVESVARRIVESDGHNGFPVCDGRRVEGFVSARDLLLATDQEPIFKVMSQELIVAHPDMDVNDAARVILRSGIQKLPVVDDAGNLVGIISNTDVIRSQIERVTPEKVGKLMRTLESIHDTEVSQRRRKIPLANLVPTQGKVYADELEGRVYEMERGLAEPLVIIENGHTLLLADGHHRAKAADRLDIEEMDAYVIVTDHHLELGMSKTAEKEGLETIDDIQVVDYARHPLVETTKRLQ</sequence>
<dbReference type="InterPro" id="IPR016427">
    <property type="entry name" value="UCP004699_CBS/ParB"/>
</dbReference>
<protein>
    <submittedName>
        <fullName evidence="4">ParB/RepB/Spo0J family partition protein</fullName>
    </submittedName>
</protein>